<dbReference type="Pfam" id="PF05901">
    <property type="entry name" value="Excalibur"/>
    <property type="match status" value="1"/>
</dbReference>
<feature type="region of interest" description="Disordered" evidence="1">
    <location>
        <begin position="1"/>
        <end position="121"/>
    </location>
</feature>
<dbReference type="Proteomes" id="UP000002941">
    <property type="component" value="Unassembled WGS sequence"/>
</dbReference>
<organism evidence="3 4">
    <name type="scientific">Actinomyces massiliensis F0489</name>
    <dbReference type="NCBI Taxonomy" id="1125718"/>
    <lineage>
        <taxon>Bacteria</taxon>
        <taxon>Bacillati</taxon>
        <taxon>Actinomycetota</taxon>
        <taxon>Actinomycetes</taxon>
        <taxon>Actinomycetales</taxon>
        <taxon>Actinomycetaceae</taxon>
        <taxon>Actinomyces</taxon>
    </lineage>
</organism>
<keyword evidence="4" id="KW-1185">Reference proteome</keyword>
<dbReference type="SMART" id="SM00894">
    <property type="entry name" value="Excalibur"/>
    <property type="match status" value="1"/>
</dbReference>
<name>J0NQ43_9ACTO</name>
<feature type="compositionally biased region" description="Basic and acidic residues" evidence="1">
    <location>
        <begin position="108"/>
        <end position="121"/>
    </location>
</feature>
<protein>
    <submittedName>
        <fullName evidence="3">Excalibur domain protein</fullName>
    </submittedName>
</protein>
<evidence type="ECO:0000313" key="4">
    <source>
        <dbReference type="Proteomes" id="UP000002941"/>
    </source>
</evidence>
<dbReference type="RefSeq" id="WP_008730168.1">
    <property type="nucleotide sequence ID" value="NZ_AKFT01000039.1"/>
</dbReference>
<feature type="domain" description="Excalibur calcium-binding" evidence="2">
    <location>
        <begin position="83"/>
        <end position="119"/>
    </location>
</feature>
<accession>J0NQ43</accession>
<dbReference type="AlphaFoldDB" id="J0NQ43"/>
<evidence type="ECO:0000259" key="2">
    <source>
        <dbReference type="SMART" id="SM00894"/>
    </source>
</evidence>
<dbReference type="PATRIC" id="fig|1125718.3.peg.602"/>
<gene>
    <name evidence="3" type="ORF">HMPREF1318_1712</name>
</gene>
<evidence type="ECO:0000256" key="1">
    <source>
        <dbReference type="SAM" id="MobiDB-lite"/>
    </source>
</evidence>
<proteinExistence type="predicted"/>
<sequence length="121" mass="12498">MVYSPTPVPTVVYTPTPVPTVVYSPAPTTPAPQEQSTTEPAAPQPEEDPAGGQDVGAAGDGGDGGASNSEEAPAPQQPPKSAYYRNCTEAREAGAAPLYQGESGYRPGLDRDHDGIACEWK</sequence>
<comment type="caution">
    <text evidence="3">The sequence shown here is derived from an EMBL/GenBank/DDBJ whole genome shotgun (WGS) entry which is preliminary data.</text>
</comment>
<dbReference type="EMBL" id="AKFT01000039">
    <property type="protein sequence ID" value="EJF46927.1"/>
    <property type="molecule type" value="Genomic_DNA"/>
</dbReference>
<dbReference type="eggNOG" id="COG1525">
    <property type="taxonomic scope" value="Bacteria"/>
</dbReference>
<dbReference type="InterPro" id="IPR008613">
    <property type="entry name" value="Excalibur_Ca-bd_domain"/>
</dbReference>
<feature type="compositionally biased region" description="Low complexity" evidence="1">
    <location>
        <begin position="1"/>
        <end position="26"/>
    </location>
</feature>
<evidence type="ECO:0000313" key="3">
    <source>
        <dbReference type="EMBL" id="EJF46927.1"/>
    </source>
</evidence>
<reference evidence="3 4" key="1">
    <citation type="submission" date="2012-05" db="EMBL/GenBank/DDBJ databases">
        <authorList>
            <person name="Harkins D.M."/>
            <person name="Madupu R."/>
            <person name="Durkin A.S."/>
            <person name="Torralba M."/>
            <person name="Methe B."/>
            <person name="Sutton G.G."/>
            <person name="Nelson K.E."/>
        </authorList>
    </citation>
    <scope>NUCLEOTIDE SEQUENCE [LARGE SCALE GENOMIC DNA]</scope>
    <source>
        <strain evidence="3 4">F0489</strain>
    </source>
</reference>